<evidence type="ECO:0000313" key="3">
    <source>
        <dbReference type="Proteomes" id="UP000186235"/>
    </source>
</evidence>
<organism evidence="2 3">
    <name type="scientific">Cellulosimicrobium aquatile</name>
    <dbReference type="NCBI Taxonomy" id="1612203"/>
    <lineage>
        <taxon>Bacteria</taxon>
        <taxon>Bacillati</taxon>
        <taxon>Actinomycetota</taxon>
        <taxon>Actinomycetes</taxon>
        <taxon>Micrococcales</taxon>
        <taxon>Promicromonosporaceae</taxon>
        <taxon>Cellulosimicrobium</taxon>
    </lineage>
</organism>
<sequence>MVLQKSLRKSWASVGAAGVLVLGGLVALPPTATAATGTITVRASTATCQYKALKPSGGATAQNSSCYRVSARVQYRSAGGTAYWTNRQVSTSNVTVYAPSGTTYASGRTGGSIMSGSAELGFYEQTV</sequence>
<keyword evidence="3" id="KW-1185">Reference proteome</keyword>
<name>A0A1N6TPM3_9MICO</name>
<dbReference type="AlphaFoldDB" id="A0A1N6TPM3"/>
<evidence type="ECO:0000256" key="1">
    <source>
        <dbReference type="SAM" id="SignalP"/>
    </source>
</evidence>
<dbReference type="RefSeq" id="WP_076405540.1">
    <property type="nucleotide sequence ID" value="NZ_FTMI01000005.1"/>
</dbReference>
<gene>
    <name evidence="2" type="ORF">SAMN05518682_2853</name>
</gene>
<feature type="chain" id="PRO_5012794525" evidence="1">
    <location>
        <begin position="35"/>
        <end position="127"/>
    </location>
</feature>
<keyword evidence="1" id="KW-0732">Signal</keyword>
<reference evidence="3" key="1">
    <citation type="submission" date="2017-01" db="EMBL/GenBank/DDBJ databases">
        <authorList>
            <person name="Varghese N."/>
            <person name="Submissions S."/>
        </authorList>
    </citation>
    <scope>NUCLEOTIDE SEQUENCE [LARGE SCALE GENOMIC DNA]</scope>
    <source>
        <strain evidence="3">3bp</strain>
    </source>
</reference>
<evidence type="ECO:0000313" key="2">
    <source>
        <dbReference type="EMBL" id="SIQ55370.1"/>
    </source>
</evidence>
<feature type="signal peptide" evidence="1">
    <location>
        <begin position="1"/>
        <end position="34"/>
    </location>
</feature>
<dbReference type="Proteomes" id="UP000186235">
    <property type="component" value="Unassembled WGS sequence"/>
</dbReference>
<proteinExistence type="predicted"/>
<accession>A0A1N6TPM3</accession>
<protein>
    <submittedName>
        <fullName evidence="2">Uncharacterized protein</fullName>
    </submittedName>
</protein>
<dbReference type="EMBL" id="FTMI01000005">
    <property type="protein sequence ID" value="SIQ55370.1"/>
    <property type="molecule type" value="Genomic_DNA"/>
</dbReference>